<protein>
    <submittedName>
        <fullName evidence="10">Rhomboid family intramembrane serine protease</fullName>
    </submittedName>
</protein>
<evidence type="ECO:0000256" key="4">
    <source>
        <dbReference type="ARBA" id="ARBA00022771"/>
    </source>
</evidence>
<dbReference type="PANTHER" id="PTHR43731">
    <property type="entry name" value="RHOMBOID PROTEASE"/>
    <property type="match status" value="1"/>
</dbReference>
<dbReference type="Pfam" id="PF01428">
    <property type="entry name" value="zf-AN1"/>
    <property type="match status" value="1"/>
</dbReference>
<keyword evidence="10" id="KW-0378">Hydrolase</keyword>
<accession>A0AAP2RBY8</accession>
<comment type="caution">
    <text evidence="10">The sequence shown here is derived from an EMBL/GenBank/DDBJ whole genome shotgun (WGS) entry which is preliminary data.</text>
</comment>
<keyword evidence="7 8" id="KW-0472">Membrane</keyword>
<dbReference type="InterPro" id="IPR022764">
    <property type="entry name" value="Peptidase_S54_rhomboid_dom"/>
</dbReference>
<keyword evidence="11" id="KW-1185">Reference proteome</keyword>
<feature type="transmembrane region" description="Helical" evidence="8">
    <location>
        <begin position="80"/>
        <end position="103"/>
    </location>
</feature>
<name>A0AAP2RBY8_9EURY</name>
<dbReference type="GO" id="GO:0006508">
    <property type="term" value="P:proteolysis"/>
    <property type="evidence" value="ECO:0007669"/>
    <property type="project" value="UniProtKB-KW"/>
</dbReference>
<dbReference type="Proteomes" id="UP001320159">
    <property type="component" value="Unassembled WGS sequence"/>
</dbReference>
<evidence type="ECO:0000256" key="1">
    <source>
        <dbReference type="ARBA" id="ARBA00004141"/>
    </source>
</evidence>
<dbReference type="Gene3D" id="1.20.1540.10">
    <property type="entry name" value="Rhomboid-like"/>
    <property type="match status" value="1"/>
</dbReference>
<evidence type="ECO:0000313" key="11">
    <source>
        <dbReference type="Proteomes" id="UP001320159"/>
    </source>
</evidence>
<evidence type="ECO:0000259" key="9">
    <source>
        <dbReference type="PROSITE" id="PS51039"/>
    </source>
</evidence>
<dbReference type="SMART" id="SM00154">
    <property type="entry name" value="ZnF_AN1"/>
    <property type="match status" value="1"/>
</dbReference>
<dbReference type="InterPro" id="IPR000058">
    <property type="entry name" value="Znf_AN1"/>
</dbReference>
<keyword evidence="10" id="KW-0645">Protease</keyword>
<comment type="subcellular location">
    <subcellularLocation>
        <location evidence="1">Membrane</location>
        <topology evidence="1">Multi-pass membrane protein</topology>
    </subcellularLocation>
</comment>
<evidence type="ECO:0000256" key="8">
    <source>
        <dbReference type="SAM" id="Phobius"/>
    </source>
</evidence>
<keyword evidence="2 8" id="KW-0812">Transmembrane</keyword>
<dbReference type="Pfam" id="PF01694">
    <property type="entry name" value="Rhomboid"/>
    <property type="match status" value="1"/>
</dbReference>
<gene>
    <name evidence="10" type="ORF">CUJ83_04530</name>
</gene>
<feature type="transmembrane region" description="Helical" evidence="8">
    <location>
        <begin position="157"/>
        <end position="176"/>
    </location>
</feature>
<keyword evidence="5" id="KW-0862">Zinc</keyword>
<keyword evidence="4" id="KW-0863">Zinc-finger</keyword>
<evidence type="ECO:0000313" key="10">
    <source>
        <dbReference type="EMBL" id="MCD1294262.1"/>
    </source>
</evidence>
<dbReference type="AlphaFoldDB" id="A0AAP2RBY8"/>
<feature type="domain" description="AN1-type" evidence="9">
    <location>
        <begin position="1"/>
        <end position="46"/>
    </location>
</feature>
<evidence type="ECO:0000256" key="7">
    <source>
        <dbReference type="ARBA" id="ARBA00023136"/>
    </source>
</evidence>
<dbReference type="GO" id="GO:0008270">
    <property type="term" value="F:zinc ion binding"/>
    <property type="evidence" value="ECO:0007669"/>
    <property type="project" value="UniProtKB-KW"/>
</dbReference>
<keyword evidence="3" id="KW-0479">Metal-binding</keyword>
<evidence type="ECO:0000256" key="3">
    <source>
        <dbReference type="ARBA" id="ARBA00022723"/>
    </source>
</evidence>
<feature type="transmembrane region" description="Helical" evidence="8">
    <location>
        <begin position="235"/>
        <end position="254"/>
    </location>
</feature>
<reference evidence="10 11" key="1">
    <citation type="submission" date="2017-11" db="EMBL/GenBank/DDBJ databases">
        <title>Isolation and Characterization of Family Methanocellaceae Species from Potential Methane Hydrate Area Offshore Southwestern Taiwan.</title>
        <authorList>
            <person name="Zhang W.-L."/>
            <person name="Chen W.-C."/>
            <person name="Lai M.-C."/>
            <person name="Chen S.-C."/>
        </authorList>
    </citation>
    <scope>NUCLEOTIDE SEQUENCE [LARGE SCALE GENOMIC DNA]</scope>
    <source>
        <strain evidence="10 11">CWC-04</strain>
    </source>
</reference>
<evidence type="ECO:0000256" key="5">
    <source>
        <dbReference type="ARBA" id="ARBA00022833"/>
    </source>
</evidence>
<dbReference type="SUPFAM" id="SSF118310">
    <property type="entry name" value="AN1-like Zinc finger"/>
    <property type="match status" value="1"/>
</dbReference>
<dbReference type="InterPro" id="IPR035952">
    <property type="entry name" value="Rhomboid-like_sf"/>
</dbReference>
<dbReference type="GO" id="GO:0016020">
    <property type="term" value="C:membrane"/>
    <property type="evidence" value="ECO:0007669"/>
    <property type="project" value="UniProtKB-SubCell"/>
</dbReference>
<proteinExistence type="predicted"/>
<feature type="transmembrane region" description="Helical" evidence="8">
    <location>
        <begin position="206"/>
        <end position="229"/>
    </location>
</feature>
<dbReference type="InterPro" id="IPR035896">
    <property type="entry name" value="AN1-like_Znf"/>
</dbReference>
<dbReference type="RefSeq" id="WP_230741072.1">
    <property type="nucleotide sequence ID" value="NZ_PGCK01000003.1"/>
</dbReference>
<feature type="transmembrane region" description="Helical" evidence="8">
    <location>
        <begin position="182"/>
        <end position="199"/>
    </location>
</feature>
<evidence type="ECO:0000256" key="2">
    <source>
        <dbReference type="ARBA" id="ARBA00022692"/>
    </source>
</evidence>
<dbReference type="SUPFAM" id="SSF144091">
    <property type="entry name" value="Rhomboid-like"/>
    <property type="match status" value="1"/>
</dbReference>
<sequence>MPENRCDYCGTYELLPFKCRYCGGTYCSAHRLPEYHECPGLVRLKNGTWFDPQAQKRRPAQPVKRGRSKIPSVKLPYEGYYAYGIILFTVLVFILQMILGGWFTSFFSLGGGENLLLRPWGLITHIFLHGNFTHIFFNMLVLFFFGPLLERRIGTGNFLLVFFASGILAGLAQVMIFPGTSVIGASGAIFGVMGSLAVLMPDLVIYLYFIPMKIVYAVIIFALIDLVFLPTGDGIAHAAHLAGLGAGLLFGYYYKKKTSVKRVYWGV</sequence>
<evidence type="ECO:0000256" key="6">
    <source>
        <dbReference type="ARBA" id="ARBA00022989"/>
    </source>
</evidence>
<keyword evidence="6 8" id="KW-1133">Transmembrane helix</keyword>
<dbReference type="Gene3D" id="4.10.1110.10">
    <property type="entry name" value="AN1-like Zinc finger"/>
    <property type="match status" value="1"/>
</dbReference>
<dbReference type="GO" id="GO:0004252">
    <property type="term" value="F:serine-type endopeptidase activity"/>
    <property type="evidence" value="ECO:0007669"/>
    <property type="project" value="InterPro"/>
</dbReference>
<dbReference type="PROSITE" id="PS51039">
    <property type="entry name" value="ZF_AN1"/>
    <property type="match status" value="1"/>
</dbReference>
<dbReference type="InterPro" id="IPR050925">
    <property type="entry name" value="Rhomboid_protease_S54"/>
</dbReference>
<organism evidence="10 11">
    <name type="scientific">Methanooceanicella nereidis</name>
    <dbReference type="NCBI Taxonomy" id="2052831"/>
    <lineage>
        <taxon>Archaea</taxon>
        <taxon>Methanobacteriati</taxon>
        <taxon>Methanobacteriota</taxon>
        <taxon>Stenosarchaea group</taxon>
        <taxon>Methanomicrobia</taxon>
        <taxon>Methanocellales</taxon>
        <taxon>Methanocellaceae</taxon>
        <taxon>Methanooceanicella</taxon>
    </lineage>
</organism>
<dbReference type="EMBL" id="PGCK01000003">
    <property type="protein sequence ID" value="MCD1294262.1"/>
    <property type="molecule type" value="Genomic_DNA"/>
</dbReference>
<feature type="transmembrane region" description="Helical" evidence="8">
    <location>
        <begin position="123"/>
        <end position="145"/>
    </location>
</feature>
<dbReference type="PANTHER" id="PTHR43731:SF26">
    <property type="entry name" value="RHOMBOID-LIKE PROTEIN 10, CHLOROPLASTIC"/>
    <property type="match status" value="1"/>
</dbReference>